<dbReference type="OrthoDB" id="8477685at2"/>
<dbReference type="Proteomes" id="UP000285908">
    <property type="component" value="Unassembled WGS sequence"/>
</dbReference>
<evidence type="ECO:0000313" key="4">
    <source>
        <dbReference type="EMBL" id="RVV96999.1"/>
    </source>
</evidence>
<evidence type="ECO:0000256" key="3">
    <source>
        <dbReference type="SAM" id="Phobius"/>
    </source>
</evidence>
<keyword evidence="1" id="KW-0175">Coiled coil</keyword>
<accession>A0A438AE87</accession>
<dbReference type="InterPro" id="IPR012683">
    <property type="entry name" value="CHP02302_TM"/>
</dbReference>
<dbReference type="RefSeq" id="WP_127907475.1">
    <property type="nucleotide sequence ID" value="NZ_RQXX01000006.1"/>
</dbReference>
<dbReference type="AlphaFoldDB" id="A0A438AE87"/>
<feature type="compositionally biased region" description="Basic and acidic residues" evidence="2">
    <location>
        <begin position="721"/>
        <end position="746"/>
    </location>
</feature>
<proteinExistence type="predicted"/>
<protein>
    <submittedName>
        <fullName evidence="4">DUF4175 domain-containing protein</fullName>
    </submittedName>
</protein>
<feature type="compositionally biased region" description="Gly residues" evidence="2">
    <location>
        <begin position="669"/>
        <end position="686"/>
    </location>
</feature>
<feature type="transmembrane region" description="Helical" evidence="3">
    <location>
        <begin position="155"/>
        <end position="174"/>
    </location>
</feature>
<gene>
    <name evidence="4" type="ORF">EKE94_15135</name>
</gene>
<keyword evidence="3" id="KW-0812">Transmembrane</keyword>
<feature type="compositionally biased region" description="Low complexity" evidence="2">
    <location>
        <begin position="768"/>
        <end position="781"/>
    </location>
</feature>
<reference evidence="4 5" key="1">
    <citation type="submission" date="2018-11" db="EMBL/GenBank/DDBJ databases">
        <title>Mesobaculum littorinae gen. nov., sp. nov., isolated from Littorina scabra that represents a novel genus of the order Rhodobacteraceae.</title>
        <authorList>
            <person name="Li F."/>
        </authorList>
    </citation>
    <scope>NUCLEOTIDE SEQUENCE [LARGE SCALE GENOMIC DNA]</scope>
    <source>
        <strain evidence="4 5">M0103</strain>
    </source>
</reference>
<feature type="transmembrane region" description="Helical" evidence="3">
    <location>
        <begin position="31"/>
        <end position="49"/>
    </location>
</feature>
<organism evidence="4 5">
    <name type="scientific">Mesobaculum littorinae</name>
    <dbReference type="NCBI Taxonomy" id="2486419"/>
    <lineage>
        <taxon>Bacteria</taxon>
        <taxon>Pseudomonadati</taxon>
        <taxon>Pseudomonadota</taxon>
        <taxon>Alphaproteobacteria</taxon>
        <taxon>Rhodobacterales</taxon>
        <taxon>Roseobacteraceae</taxon>
        <taxon>Mesobaculum</taxon>
    </lineage>
</organism>
<evidence type="ECO:0000313" key="5">
    <source>
        <dbReference type="Proteomes" id="UP000285908"/>
    </source>
</evidence>
<evidence type="ECO:0000256" key="1">
    <source>
        <dbReference type="SAM" id="Coils"/>
    </source>
</evidence>
<keyword evidence="3" id="KW-0472">Membrane</keyword>
<name>A0A438AE87_9RHOB</name>
<comment type="caution">
    <text evidence="4">The sequence shown here is derived from an EMBL/GenBank/DDBJ whole genome shotgun (WGS) entry which is preliminary data.</text>
</comment>
<evidence type="ECO:0000256" key="2">
    <source>
        <dbReference type="SAM" id="MobiDB-lite"/>
    </source>
</evidence>
<dbReference type="EMBL" id="RQXX01000006">
    <property type="protein sequence ID" value="RVV96999.1"/>
    <property type="molecule type" value="Genomic_DNA"/>
</dbReference>
<feature type="coiled-coil region" evidence="1">
    <location>
        <begin position="497"/>
        <end position="606"/>
    </location>
</feature>
<feature type="transmembrane region" description="Helical" evidence="3">
    <location>
        <begin position="61"/>
        <end position="82"/>
    </location>
</feature>
<keyword evidence="5" id="KW-1185">Reference proteome</keyword>
<feature type="compositionally biased region" description="Low complexity" evidence="2">
    <location>
        <begin position="687"/>
        <end position="698"/>
    </location>
</feature>
<feature type="region of interest" description="Disordered" evidence="2">
    <location>
        <begin position="634"/>
        <end position="823"/>
    </location>
</feature>
<sequence length="856" mass="93288">MTETDSLPDAARRRLARPLALTRAGLLAERAARAFWPLWTLLLVVLALLMTGAQDHAPLEAVWAVGVVAVLGGVALAGFGLWRFRWPTRAEALDRLDRSLPGRPISAIGDSQAVGAGDAASQAVWQAHLLRMTDRLDAARAQRPDLQLADRDPFALRYVALLAFVMALLFGSVWRVASVGGMAPGGGGAAVAAGPAWEGWIEPPAHTGKPSIYLPDVAAGRLTAPEGSRVTLRLYGDPGALTVDETVSGRTGDIGSAADPQQSFDIAQAGRLEIDGPGGRGWDLALLPDAAPEVEITAEPERAADGEVRVPFRARDDFGVVSGRAIVELDLDAIDRRYGLAVAPEDQEPIIVDLPMPISGSRSEFEEVVIENFSQHPWANLPVVATFEVSDATGQTGRTDPLEGDLPGLRFFQPLAAAVAEQRRDLLWNRANAPRVAQVLRAASYRPEDVFASRAIYLRLRTAIRRLEAGIDEGDLSDEQRDEIAAALWDIANEIEYGELSDALERLRRAQERLSEAMRNGASEEEIAELMEELREATQDYIRQLAEQSEGAEDQQQAQGETQKITGDQLQQMMDRIQELMEQGRMAEAQALLDQLAQMMENMRVTRGEGGEGQQGQGGQAMEGLQDMLRDQQGLSDDTFGDLQEQYGQPSQPFDGQPRRRSGRQPGQPGEGQQGGENGGEDGGPGSEDPGQSLAQRQQELRRELDRQQQSLPGGDSPEGDAARRSLDEAGEAMDRAEEALRDRDYAGALDEQSQAMERLREGMRNLGEALARDQQQQQPGQEGGSDGESSAEGKRRDPLGRTPGGSGSESEGEFQQGGDVYRRAEELLEELRRRSGDQSRPDEELDYLRRLLDRF</sequence>
<keyword evidence="3" id="KW-1133">Transmembrane helix</keyword>
<dbReference type="Pfam" id="PF13779">
    <property type="entry name" value="DUF4175"/>
    <property type="match status" value="1"/>
</dbReference>